<name>A0A5J6VM13_9VIRU</name>
<evidence type="ECO:0000256" key="1">
    <source>
        <dbReference type="ARBA" id="ARBA00022679"/>
    </source>
</evidence>
<feature type="domain" description="Glycosyl transferase CAP10" evidence="2">
    <location>
        <begin position="64"/>
        <end position="271"/>
    </location>
</feature>
<dbReference type="SMART" id="SM00672">
    <property type="entry name" value="CAP10"/>
    <property type="match status" value="1"/>
</dbReference>
<reference evidence="3" key="1">
    <citation type="journal article" date="2019" name="Philos. Trans. R. Soc. Lond., B, Biol. Sci.">
        <title>Targeted metagenomic recovery of four divergent viruses reveals shared and distinctive characteristics of giant viruses of marine eukaryotes.</title>
        <authorList>
            <person name="Needham D.M."/>
            <person name="Poirier C."/>
            <person name="Hehenberger E."/>
            <person name="Jimenez V."/>
            <person name="Swalwell J.E."/>
            <person name="Santoro A.E."/>
            <person name="Worden A.Z."/>
        </authorList>
    </citation>
    <scope>NUCLEOTIDE SEQUENCE</scope>
    <source>
        <strain evidence="3">OPacV-421</strain>
    </source>
</reference>
<dbReference type="PANTHER" id="PTHR12203:SF35">
    <property type="entry name" value="PROTEIN O-GLUCOSYLTRANSFERASE 1"/>
    <property type="match status" value="1"/>
</dbReference>
<dbReference type="GO" id="GO:0016740">
    <property type="term" value="F:transferase activity"/>
    <property type="evidence" value="ECO:0007669"/>
    <property type="project" value="UniProtKB-KW"/>
</dbReference>
<evidence type="ECO:0000313" key="3">
    <source>
        <dbReference type="EMBL" id="QFG75195.1"/>
    </source>
</evidence>
<keyword evidence="1 3" id="KW-0808">Transferase</keyword>
<sequence length="291" mass="34157">MNQLSTNERIHFYIGNLLNENIETIDIKGDPDIIPLHPHCGIYNNVLKELLKKTNHYGKPLNYTLGDIFEDVDPSNIVKNRTRDSNNGIIIRCLSFKRHWGNYYNKPQDILFNDKKNKIIWRGTTTGKLNNKGNRFDLVSTWYDKNNDIDVGFSSICQGKHDFKQYVKGKMSITDMLNYKYIISVEGNDKDSGINWKLNSNSVVLMPKPRSISWLMETTLIPGYHYILLKDDFSDLLEKYEWCESNQDKCIDIIKHANTFMEQFSDKKKEEQIEIDVIHTYFDILKKKQIE</sequence>
<organism evidence="3">
    <name type="scientific">Megaviridae environmental sample</name>
    <dbReference type="NCBI Taxonomy" id="1737588"/>
    <lineage>
        <taxon>Viruses</taxon>
        <taxon>Varidnaviria</taxon>
        <taxon>Bamfordvirae</taxon>
        <taxon>Nucleocytoviricota</taxon>
        <taxon>Megaviricetes</taxon>
        <taxon>Imitervirales</taxon>
        <taxon>Mimiviridae</taxon>
        <taxon>environmental samples</taxon>
    </lineage>
</organism>
<dbReference type="InterPro" id="IPR051091">
    <property type="entry name" value="O-Glucosyltr/Glycosyltrsf_90"/>
</dbReference>
<protein>
    <submittedName>
        <fullName evidence="3">Glycosyltransferase family 90</fullName>
    </submittedName>
</protein>
<evidence type="ECO:0000259" key="2">
    <source>
        <dbReference type="SMART" id="SM00672"/>
    </source>
</evidence>
<dbReference type="InterPro" id="IPR006598">
    <property type="entry name" value="CAP10"/>
</dbReference>
<dbReference type="PANTHER" id="PTHR12203">
    <property type="entry name" value="KDEL LYS-ASP-GLU-LEU CONTAINING - RELATED"/>
    <property type="match status" value="1"/>
</dbReference>
<proteinExistence type="predicted"/>
<dbReference type="Pfam" id="PF05686">
    <property type="entry name" value="Glyco_transf_90"/>
    <property type="match status" value="1"/>
</dbReference>
<accession>A0A5J6VM13</accession>
<dbReference type="EMBL" id="MN448303">
    <property type="protein sequence ID" value="QFG75195.1"/>
    <property type="molecule type" value="Genomic_DNA"/>
</dbReference>